<evidence type="ECO:0000256" key="3">
    <source>
        <dbReference type="ARBA" id="ARBA00022605"/>
    </source>
</evidence>
<gene>
    <name evidence="6 8" type="primary">hisB</name>
    <name evidence="8" type="ORF">ENS31_01570</name>
    <name evidence="9" type="ORF">ENS56_13855</name>
</gene>
<organism evidence="8">
    <name type="scientific">Ignavibacterium album</name>
    <dbReference type="NCBI Taxonomy" id="591197"/>
    <lineage>
        <taxon>Bacteria</taxon>
        <taxon>Pseudomonadati</taxon>
        <taxon>Ignavibacteriota</taxon>
        <taxon>Ignavibacteria</taxon>
        <taxon>Ignavibacteriales</taxon>
        <taxon>Ignavibacteriaceae</taxon>
        <taxon>Ignavibacterium</taxon>
    </lineage>
</organism>
<dbReference type="NCBIfam" id="NF002111">
    <property type="entry name" value="PRK00951.2-1"/>
    <property type="match status" value="1"/>
</dbReference>
<evidence type="ECO:0000256" key="2">
    <source>
        <dbReference type="ARBA" id="ARBA00016664"/>
    </source>
</evidence>
<proteinExistence type="inferred from homology"/>
<dbReference type="GO" id="GO:0004424">
    <property type="term" value="F:imidazoleglycerol-phosphate dehydratase activity"/>
    <property type="evidence" value="ECO:0007669"/>
    <property type="project" value="UniProtKB-UniRule"/>
</dbReference>
<evidence type="ECO:0000256" key="5">
    <source>
        <dbReference type="ARBA" id="ARBA00023239"/>
    </source>
</evidence>
<dbReference type="GO" id="GO:0000105">
    <property type="term" value="P:L-histidine biosynthetic process"/>
    <property type="evidence" value="ECO:0007669"/>
    <property type="project" value="UniProtKB-UniRule"/>
</dbReference>
<dbReference type="EMBL" id="DSVI01000026">
    <property type="protein sequence ID" value="HGT49117.1"/>
    <property type="molecule type" value="Genomic_DNA"/>
</dbReference>
<keyword evidence="6" id="KW-0963">Cytoplasm</keyword>
<dbReference type="InterPro" id="IPR000807">
    <property type="entry name" value="ImidazoleglycerolP_deHydtase"/>
</dbReference>
<evidence type="ECO:0000313" key="8">
    <source>
        <dbReference type="EMBL" id="HFI90200.1"/>
    </source>
</evidence>
<dbReference type="UniPathway" id="UPA00031">
    <property type="reaction ID" value="UER00011"/>
</dbReference>
<evidence type="ECO:0000256" key="4">
    <source>
        <dbReference type="ARBA" id="ARBA00023102"/>
    </source>
</evidence>
<dbReference type="InterPro" id="IPR038494">
    <property type="entry name" value="IGPD_sf"/>
</dbReference>
<keyword evidence="4 6" id="KW-0368">Histidine biosynthesis</keyword>
<dbReference type="InterPro" id="IPR020565">
    <property type="entry name" value="ImidazoleglycerP_deHydtase_CS"/>
</dbReference>
<dbReference type="FunFam" id="3.30.230.40:FF:000001">
    <property type="entry name" value="Imidazoleglycerol-phosphate dehydratase HisB"/>
    <property type="match status" value="1"/>
</dbReference>
<dbReference type="AlphaFoldDB" id="A0A7V3E5S2"/>
<dbReference type="PANTHER" id="PTHR23133:SF2">
    <property type="entry name" value="IMIDAZOLEGLYCEROL-PHOSPHATE DEHYDRATASE"/>
    <property type="match status" value="1"/>
</dbReference>
<keyword evidence="3 6" id="KW-0028">Amino-acid biosynthesis</keyword>
<dbReference type="InterPro" id="IPR020568">
    <property type="entry name" value="Ribosomal_Su5_D2-typ_SF"/>
</dbReference>
<dbReference type="GO" id="GO:0005737">
    <property type="term" value="C:cytoplasm"/>
    <property type="evidence" value="ECO:0007669"/>
    <property type="project" value="UniProtKB-SubCell"/>
</dbReference>
<sequence length="199" mass="22591">MKNNSRPRKSFIRYKTRETDISVRLNLDGNGKSKIETGIGFFNHMLDQITRHANLDLTIIAKGDLHIDEHHTVEDTGIALGQAIREALGDKKGIQRYGFFIPMDESVALCTIDLGGRSYLNFNCKFNRDKVGDFPTELTKEFFRALADSMKANIFIKAKGENDHHKIESIFKAFAKSLNEAARFDERNNNRIPSTKGIL</sequence>
<dbReference type="Pfam" id="PF00475">
    <property type="entry name" value="IGPD"/>
    <property type="match status" value="1"/>
</dbReference>
<dbReference type="EMBL" id="DSUJ01000003">
    <property type="protein sequence ID" value="HFI90200.1"/>
    <property type="molecule type" value="Genomic_DNA"/>
</dbReference>
<reference evidence="8" key="1">
    <citation type="journal article" date="2020" name="mSystems">
        <title>Genome- and Community-Level Interaction Insights into Carbon Utilization and Element Cycling Functions of Hydrothermarchaeota in Hydrothermal Sediment.</title>
        <authorList>
            <person name="Zhou Z."/>
            <person name="Liu Y."/>
            <person name="Xu W."/>
            <person name="Pan J."/>
            <person name="Luo Z.H."/>
            <person name="Li M."/>
        </authorList>
    </citation>
    <scope>NUCLEOTIDE SEQUENCE [LARGE SCALE GENOMIC DNA]</scope>
    <source>
        <strain evidence="8">SpSt-479</strain>
        <strain evidence="9">SpSt-500</strain>
    </source>
</reference>
<evidence type="ECO:0000313" key="9">
    <source>
        <dbReference type="EMBL" id="HGT49117.1"/>
    </source>
</evidence>
<dbReference type="FunFam" id="3.30.230.40:FF:000003">
    <property type="entry name" value="Imidazoleglycerol-phosphate dehydratase HisB"/>
    <property type="match status" value="1"/>
</dbReference>
<evidence type="ECO:0000256" key="1">
    <source>
        <dbReference type="ARBA" id="ARBA00005047"/>
    </source>
</evidence>
<dbReference type="EC" id="4.2.1.19" evidence="6 7"/>
<dbReference type="SUPFAM" id="SSF54211">
    <property type="entry name" value="Ribosomal protein S5 domain 2-like"/>
    <property type="match status" value="2"/>
</dbReference>
<dbReference type="PROSITE" id="PS00954">
    <property type="entry name" value="IGP_DEHYDRATASE_1"/>
    <property type="match status" value="1"/>
</dbReference>
<name>A0A7V3E5S2_9BACT</name>
<comment type="similarity">
    <text evidence="6 7">Belongs to the imidazoleglycerol-phosphate dehydratase family.</text>
</comment>
<comment type="subcellular location">
    <subcellularLocation>
        <location evidence="6 7">Cytoplasm</location>
    </subcellularLocation>
</comment>
<evidence type="ECO:0000256" key="6">
    <source>
        <dbReference type="HAMAP-Rule" id="MF_00076"/>
    </source>
</evidence>
<dbReference type="CDD" id="cd07914">
    <property type="entry name" value="IGPD"/>
    <property type="match status" value="1"/>
</dbReference>
<evidence type="ECO:0000256" key="7">
    <source>
        <dbReference type="RuleBase" id="RU000599"/>
    </source>
</evidence>
<accession>A0A7V3E5S2</accession>
<dbReference type="PROSITE" id="PS00955">
    <property type="entry name" value="IGP_DEHYDRATASE_2"/>
    <property type="match status" value="1"/>
</dbReference>
<comment type="caution">
    <text evidence="8">The sequence shown here is derived from an EMBL/GenBank/DDBJ whole genome shotgun (WGS) entry which is preliminary data.</text>
</comment>
<comment type="catalytic activity">
    <reaction evidence="6 7">
        <text>D-erythro-1-(imidazol-4-yl)glycerol 3-phosphate = 3-(imidazol-4-yl)-2-oxopropyl phosphate + H2O</text>
        <dbReference type="Rhea" id="RHEA:11040"/>
        <dbReference type="ChEBI" id="CHEBI:15377"/>
        <dbReference type="ChEBI" id="CHEBI:57766"/>
        <dbReference type="ChEBI" id="CHEBI:58278"/>
        <dbReference type="EC" id="4.2.1.19"/>
    </reaction>
</comment>
<dbReference type="PANTHER" id="PTHR23133">
    <property type="entry name" value="IMIDAZOLEGLYCEROL-PHOSPHATE DEHYDRATASE HIS7"/>
    <property type="match status" value="1"/>
</dbReference>
<protein>
    <recommendedName>
        <fullName evidence="2 6">Imidazoleglycerol-phosphate dehydratase</fullName>
        <shortName evidence="6">IGPD</shortName>
        <ecNumber evidence="6 7">4.2.1.19</ecNumber>
    </recommendedName>
</protein>
<keyword evidence="5 6" id="KW-0456">Lyase</keyword>
<dbReference type="NCBIfam" id="NF002114">
    <property type="entry name" value="PRK00951.2-4"/>
    <property type="match status" value="1"/>
</dbReference>
<dbReference type="HAMAP" id="MF_00076">
    <property type="entry name" value="HisB"/>
    <property type="match status" value="1"/>
</dbReference>
<comment type="pathway">
    <text evidence="1 6 7">Amino-acid biosynthesis; L-histidine biosynthesis; L-histidine from 5-phospho-alpha-D-ribose 1-diphosphate: step 6/9.</text>
</comment>
<dbReference type="Gene3D" id="3.30.230.40">
    <property type="entry name" value="Imidazole glycerol phosphate dehydratase, domain 1"/>
    <property type="match status" value="2"/>
</dbReference>